<sequence length="78" mass="8842">MNGDEKIKELGMRIMPRMAKAAKTGTERQNLDDNEEKRGTQQMGIERLTTTGRGSIIGPCEWHTSPMDNWLNVVRTPI</sequence>
<feature type="region of interest" description="Disordered" evidence="1">
    <location>
        <begin position="20"/>
        <end position="45"/>
    </location>
</feature>
<organism evidence="2">
    <name type="scientific">Rhizophora mucronata</name>
    <name type="common">Asiatic mangrove</name>
    <dbReference type="NCBI Taxonomy" id="61149"/>
    <lineage>
        <taxon>Eukaryota</taxon>
        <taxon>Viridiplantae</taxon>
        <taxon>Streptophyta</taxon>
        <taxon>Embryophyta</taxon>
        <taxon>Tracheophyta</taxon>
        <taxon>Spermatophyta</taxon>
        <taxon>Magnoliopsida</taxon>
        <taxon>eudicotyledons</taxon>
        <taxon>Gunneridae</taxon>
        <taxon>Pentapetalae</taxon>
        <taxon>rosids</taxon>
        <taxon>fabids</taxon>
        <taxon>Malpighiales</taxon>
        <taxon>Rhizophoraceae</taxon>
        <taxon>Rhizophora</taxon>
    </lineage>
</organism>
<evidence type="ECO:0000256" key="1">
    <source>
        <dbReference type="SAM" id="MobiDB-lite"/>
    </source>
</evidence>
<protein>
    <submittedName>
        <fullName evidence="2">Uncharacterized protein</fullName>
    </submittedName>
</protein>
<evidence type="ECO:0000313" key="2">
    <source>
        <dbReference type="EMBL" id="MBX58247.1"/>
    </source>
</evidence>
<dbReference type="AlphaFoldDB" id="A0A2P2PU23"/>
<dbReference type="EMBL" id="GGEC01077763">
    <property type="protein sequence ID" value="MBX58247.1"/>
    <property type="molecule type" value="Transcribed_RNA"/>
</dbReference>
<reference evidence="2" key="1">
    <citation type="submission" date="2018-02" db="EMBL/GenBank/DDBJ databases">
        <title>Rhizophora mucronata_Transcriptome.</title>
        <authorList>
            <person name="Meera S.P."/>
            <person name="Sreeshan A."/>
            <person name="Augustine A."/>
        </authorList>
    </citation>
    <scope>NUCLEOTIDE SEQUENCE</scope>
    <source>
        <tissue evidence="2">Leaf</tissue>
    </source>
</reference>
<feature type="compositionally biased region" description="Basic and acidic residues" evidence="1">
    <location>
        <begin position="25"/>
        <end position="39"/>
    </location>
</feature>
<name>A0A2P2PU23_RHIMU</name>
<proteinExistence type="predicted"/>
<accession>A0A2P2PU23</accession>